<gene>
    <name evidence="1" type="ORF">RJT34_18157</name>
</gene>
<dbReference type="EMBL" id="JAYKXN010000004">
    <property type="protein sequence ID" value="KAK7295251.1"/>
    <property type="molecule type" value="Genomic_DNA"/>
</dbReference>
<accession>A0AAN9PEC1</accession>
<protein>
    <submittedName>
        <fullName evidence="1">Uncharacterized protein</fullName>
    </submittedName>
</protein>
<reference evidence="1 2" key="1">
    <citation type="submission" date="2024-01" db="EMBL/GenBank/DDBJ databases">
        <title>The genomes of 5 underutilized Papilionoideae crops provide insights into root nodulation and disease resistance.</title>
        <authorList>
            <person name="Yuan L."/>
        </authorList>
    </citation>
    <scope>NUCLEOTIDE SEQUENCE [LARGE SCALE GENOMIC DNA]</scope>
    <source>
        <strain evidence="1">LY-2023</strain>
        <tissue evidence="1">Leaf</tissue>
    </source>
</reference>
<dbReference type="AlphaFoldDB" id="A0AAN9PEC1"/>
<comment type="caution">
    <text evidence="1">The sequence shown here is derived from an EMBL/GenBank/DDBJ whole genome shotgun (WGS) entry which is preliminary data.</text>
</comment>
<name>A0AAN9PEC1_CLITE</name>
<sequence length="161" mass="19379">MDAHKIEYVNVVMDGEIESLHHIEEVRLICGWGCGWGWGWGWDWVLMEQWYCAWDELDELQTEITMLRKTFLERSWARWIDLRNDVIWLNELKHRLLMREEAEKIVRCLMFNLPSYGINAHYHHKNSDGIHKYISTDVGKVREIDLLEEETICSRELTPDF</sequence>
<evidence type="ECO:0000313" key="2">
    <source>
        <dbReference type="Proteomes" id="UP001359559"/>
    </source>
</evidence>
<evidence type="ECO:0000313" key="1">
    <source>
        <dbReference type="EMBL" id="KAK7295251.1"/>
    </source>
</evidence>
<dbReference type="Proteomes" id="UP001359559">
    <property type="component" value="Unassembled WGS sequence"/>
</dbReference>
<organism evidence="1 2">
    <name type="scientific">Clitoria ternatea</name>
    <name type="common">Butterfly pea</name>
    <dbReference type="NCBI Taxonomy" id="43366"/>
    <lineage>
        <taxon>Eukaryota</taxon>
        <taxon>Viridiplantae</taxon>
        <taxon>Streptophyta</taxon>
        <taxon>Embryophyta</taxon>
        <taxon>Tracheophyta</taxon>
        <taxon>Spermatophyta</taxon>
        <taxon>Magnoliopsida</taxon>
        <taxon>eudicotyledons</taxon>
        <taxon>Gunneridae</taxon>
        <taxon>Pentapetalae</taxon>
        <taxon>rosids</taxon>
        <taxon>fabids</taxon>
        <taxon>Fabales</taxon>
        <taxon>Fabaceae</taxon>
        <taxon>Papilionoideae</taxon>
        <taxon>50 kb inversion clade</taxon>
        <taxon>NPAAA clade</taxon>
        <taxon>indigoferoid/millettioid clade</taxon>
        <taxon>Phaseoleae</taxon>
        <taxon>Clitoria</taxon>
    </lineage>
</organism>
<keyword evidence="2" id="KW-1185">Reference proteome</keyword>
<proteinExistence type="predicted"/>